<evidence type="ECO:0000256" key="2">
    <source>
        <dbReference type="SAM" id="Phobius"/>
    </source>
</evidence>
<feature type="coiled-coil region" evidence="1">
    <location>
        <begin position="187"/>
        <end position="223"/>
    </location>
</feature>
<dbReference type="EMBL" id="NCVQ01000003">
    <property type="protein sequence ID" value="PWZ40265.1"/>
    <property type="molecule type" value="Genomic_DNA"/>
</dbReference>
<dbReference type="Proteomes" id="UP000251960">
    <property type="component" value="Chromosome 2"/>
</dbReference>
<name>A0A3L6FZB3_MAIZE</name>
<protein>
    <submittedName>
        <fullName evidence="3">Auxin response factor 25</fullName>
    </submittedName>
</protein>
<organism evidence="3 4">
    <name type="scientific">Zea mays</name>
    <name type="common">Maize</name>
    <dbReference type="NCBI Taxonomy" id="4577"/>
    <lineage>
        <taxon>Eukaryota</taxon>
        <taxon>Viridiplantae</taxon>
        <taxon>Streptophyta</taxon>
        <taxon>Embryophyta</taxon>
        <taxon>Tracheophyta</taxon>
        <taxon>Spermatophyta</taxon>
        <taxon>Magnoliopsida</taxon>
        <taxon>Liliopsida</taxon>
        <taxon>Poales</taxon>
        <taxon>Poaceae</taxon>
        <taxon>PACMAD clade</taxon>
        <taxon>Panicoideae</taxon>
        <taxon>Andropogonodae</taxon>
        <taxon>Andropogoneae</taxon>
        <taxon>Tripsacinae</taxon>
        <taxon>Zea</taxon>
    </lineage>
</organism>
<evidence type="ECO:0000313" key="4">
    <source>
        <dbReference type="Proteomes" id="UP000251960"/>
    </source>
</evidence>
<accession>A0A3L6FZB3</accession>
<evidence type="ECO:0000313" key="3">
    <source>
        <dbReference type="EMBL" id="PWZ40265.1"/>
    </source>
</evidence>
<keyword evidence="2" id="KW-0812">Transmembrane</keyword>
<keyword evidence="2" id="KW-1133">Transmembrane helix</keyword>
<gene>
    <name evidence="3" type="primary">ARF25_2</name>
    <name evidence="3" type="ORF">Zm00014a_008156</name>
</gene>
<dbReference type="AlphaFoldDB" id="A0A3L6FZB3"/>
<keyword evidence="2" id="KW-0472">Membrane</keyword>
<reference evidence="3 4" key="1">
    <citation type="journal article" date="2018" name="Nat. Genet.">
        <title>Extensive intraspecific gene order and gene structural variations between Mo17 and other maize genomes.</title>
        <authorList>
            <person name="Sun S."/>
            <person name="Zhou Y."/>
            <person name="Chen J."/>
            <person name="Shi J."/>
            <person name="Zhao H."/>
            <person name="Zhao H."/>
            <person name="Song W."/>
            <person name="Zhang M."/>
            <person name="Cui Y."/>
            <person name="Dong X."/>
            <person name="Liu H."/>
            <person name="Ma X."/>
            <person name="Jiao Y."/>
            <person name="Wang B."/>
            <person name="Wei X."/>
            <person name="Stein J.C."/>
            <person name="Glaubitz J.C."/>
            <person name="Lu F."/>
            <person name="Yu G."/>
            <person name="Liang C."/>
            <person name="Fengler K."/>
            <person name="Li B."/>
            <person name="Rafalski A."/>
            <person name="Schnable P.S."/>
            <person name="Ware D.H."/>
            <person name="Buckler E.S."/>
            <person name="Lai J."/>
        </authorList>
    </citation>
    <scope>NUCLEOTIDE SEQUENCE [LARGE SCALE GENOMIC DNA]</scope>
    <source>
        <strain evidence="4">cv. Missouri 17</strain>
        <tissue evidence="3">Seedling</tissue>
    </source>
</reference>
<keyword evidence="1" id="KW-0175">Coiled coil</keyword>
<sequence length="258" mass="28835">MSGEQRCLNSELWHACAGPLVSLPVVGSRSSTFLRAIVSRGHSAVSLNKVDTPEFVDLRVETISIRSISAYGIGFLLLSGHCIAIALVDKLKLKLRYWQNIIITIISKEVYHAGVIMMYNSIMRSQTTWPSDPAHTRRSLSHPVFRRQLATVRREQRAPVPLPRSPSPSLCPHIPSHDTETMTTHTAEELATQIEQQKLEEQKTELRDKIEEAERRKEGWDHLGPLHQLRGCVSGRVLAGILFPSAENHQASIQGGTN</sequence>
<evidence type="ECO:0000256" key="1">
    <source>
        <dbReference type="SAM" id="Coils"/>
    </source>
</evidence>
<feature type="transmembrane region" description="Helical" evidence="2">
    <location>
        <begin position="68"/>
        <end position="88"/>
    </location>
</feature>
<proteinExistence type="predicted"/>
<comment type="caution">
    <text evidence="3">The sequence shown here is derived from an EMBL/GenBank/DDBJ whole genome shotgun (WGS) entry which is preliminary data.</text>
</comment>